<reference evidence="2" key="1">
    <citation type="submission" date="2023-08" db="EMBL/GenBank/DDBJ databases">
        <title>Functional and genomic diversity of the sorghum phyllosphere microbiome.</title>
        <authorList>
            <person name="Shade A."/>
        </authorList>
    </citation>
    <scope>NUCLEOTIDE SEQUENCE</scope>
    <source>
        <strain evidence="2">SORGH_AS_0201</strain>
    </source>
</reference>
<keyword evidence="1" id="KW-0238">DNA-binding</keyword>
<name>A0AAJ2BG60_9PSED</name>
<sequence length="93" mass="10414">MAMHNPPHPGAVLETVLEETPIKIAEAARRLHFSRVYLSGVVHGRKPIRADLAVRLERAGLSTARFWLSMQAAYDQWQAEQAEQPEVERIAAA</sequence>
<dbReference type="AlphaFoldDB" id="A0AAJ2BG60"/>
<gene>
    <name evidence="2" type="ORF">QE440_001265</name>
</gene>
<dbReference type="Gene3D" id="1.10.260.40">
    <property type="entry name" value="lambda repressor-like DNA-binding domains"/>
    <property type="match status" value="1"/>
</dbReference>
<dbReference type="RefSeq" id="WP_140220699.1">
    <property type="nucleotide sequence ID" value="NZ_CP021645.1"/>
</dbReference>
<dbReference type="PANTHER" id="PTHR36924">
    <property type="entry name" value="ANTITOXIN HIGA-1"/>
    <property type="match status" value="1"/>
</dbReference>
<evidence type="ECO:0000256" key="1">
    <source>
        <dbReference type="ARBA" id="ARBA00023125"/>
    </source>
</evidence>
<accession>A0AAJ2BG60</accession>
<dbReference type="NCBIfam" id="TIGR02607">
    <property type="entry name" value="antidote_HigA"/>
    <property type="match status" value="1"/>
</dbReference>
<dbReference type="InterPro" id="IPR010982">
    <property type="entry name" value="Lambda_DNA-bd_dom_sf"/>
</dbReference>
<comment type="caution">
    <text evidence="2">The sequence shown here is derived from an EMBL/GenBank/DDBJ whole genome shotgun (WGS) entry which is preliminary data.</text>
</comment>
<evidence type="ECO:0000313" key="2">
    <source>
        <dbReference type="EMBL" id="MDR6233524.1"/>
    </source>
</evidence>
<dbReference type="PANTHER" id="PTHR36924:SF1">
    <property type="entry name" value="ANTITOXIN HIGA-1"/>
    <property type="match status" value="1"/>
</dbReference>
<organism evidence="2 3">
    <name type="scientific">Pseudomonas oryzihabitans</name>
    <dbReference type="NCBI Taxonomy" id="47885"/>
    <lineage>
        <taxon>Bacteria</taxon>
        <taxon>Pseudomonadati</taxon>
        <taxon>Pseudomonadota</taxon>
        <taxon>Gammaproteobacteria</taxon>
        <taxon>Pseudomonadales</taxon>
        <taxon>Pseudomonadaceae</taxon>
        <taxon>Pseudomonas</taxon>
    </lineage>
</organism>
<proteinExistence type="predicted"/>
<dbReference type="InterPro" id="IPR001387">
    <property type="entry name" value="Cro/C1-type_HTH"/>
</dbReference>
<protein>
    <submittedName>
        <fullName evidence="2">Addiction module HigA family antidote</fullName>
    </submittedName>
</protein>
<dbReference type="GO" id="GO:0003677">
    <property type="term" value="F:DNA binding"/>
    <property type="evidence" value="ECO:0007669"/>
    <property type="project" value="UniProtKB-KW"/>
</dbReference>
<dbReference type="EMBL" id="JAVJAF010000001">
    <property type="protein sequence ID" value="MDR6233524.1"/>
    <property type="molecule type" value="Genomic_DNA"/>
</dbReference>
<dbReference type="CDD" id="cd00093">
    <property type="entry name" value="HTH_XRE"/>
    <property type="match status" value="1"/>
</dbReference>
<dbReference type="InterPro" id="IPR013430">
    <property type="entry name" value="Toxin_antidote_HigA"/>
</dbReference>
<dbReference type="Proteomes" id="UP001268036">
    <property type="component" value="Unassembled WGS sequence"/>
</dbReference>
<evidence type="ECO:0000313" key="3">
    <source>
        <dbReference type="Proteomes" id="UP001268036"/>
    </source>
</evidence>
<dbReference type="SUPFAM" id="SSF47413">
    <property type="entry name" value="lambda repressor-like DNA-binding domains"/>
    <property type="match status" value="1"/>
</dbReference>